<dbReference type="SUPFAM" id="SSF69572">
    <property type="entry name" value="Activating enzymes of the ubiquitin-like proteins"/>
    <property type="match status" value="1"/>
</dbReference>
<dbReference type="Proteomes" id="UP000460287">
    <property type="component" value="Unassembled WGS sequence"/>
</dbReference>
<dbReference type="InterPro" id="IPR035985">
    <property type="entry name" value="Ubiquitin-activating_enz"/>
</dbReference>
<dbReference type="EMBL" id="VULX01000019">
    <property type="protein sequence ID" value="MSR91974.1"/>
    <property type="molecule type" value="Genomic_DNA"/>
</dbReference>
<proteinExistence type="predicted"/>
<sequence>MIDNNRIIKIKDYLDIIELTSSRVVLSNATKTFTVKGYNYTKYIYPIIDLLCKPVSISFLIKNIQERQILNDINIDDFVNMLLTLIDKGILEDYKNIDYGEKIVTSKNKKIIVLSYLDKLSCKYILENLITYREMNISLIDFGSNVKVTDFNDNIRSKISIVNMLSLNYDNLEQYVNGDYFIIVMQSARNKKLNLTLNAFFYKHNKCWINCVINDLIIELGPLIIPGKTACLQCSVPNLYDYMNKTLVRQYKITNIVNLIIFVGLILEEIDNYFSMKSSSSLPNTINNIIKFSSINDEFVIKRILKNPQCKICSKFKNESRCTNDFR</sequence>
<reference evidence="1 2" key="1">
    <citation type="submission" date="2019-08" db="EMBL/GenBank/DDBJ databases">
        <title>In-depth cultivation of the pig gut microbiome towards novel bacterial diversity and tailored functional studies.</title>
        <authorList>
            <person name="Wylensek D."/>
            <person name="Hitch T.C.A."/>
            <person name="Clavel T."/>
        </authorList>
    </citation>
    <scope>NUCLEOTIDE SEQUENCE [LARGE SCALE GENOMIC DNA]</scope>
    <source>
        <strain evidence="1 2">WCA-383-APC-5B</strain>
    </source>
</reference>
<dbReference type="Gene3D" id="3.40.50.720">
    <property type="entry name" value="NAD(P)-binding Rossmann-like Domain"/>
    <property type="match status" value="1"/>
</dbReference>
<organism evidence="1 2">
    <name type="scientific">Inconstantimicrobium porci</name>
    <dbReference type="NCBI Taxonomy" id="2652291"/>
    <lineage>
        <taxon>Bacteria</taxon>
        <taxon>Bacillati</taxon>
        <taxon>Bacillota</taxon>
        <taxon>Clostridia</taxon>
        <taxon>Eubacteriales</taxon>
        <taxon>Clostridiaceae</taxon>
        <taxon>Inconstantimicrobium</taxon>
    </lineage>
</organism>
<protein>
    <submittedName>
        <fullName evidence="1">Uncharacterized protein</fullName>
    </submittedName>
</protein>
<dbReference type="GO" id="GO:0008641">
    <property type="term" value="F:ubiquitin-like modifier activating enzyme activity"/>
    <property type="evidence" value="ECO:0007669"/>
    <property type="project" value="InterPro"/>
</dbReference>
<dbReference type="RefSeq" id="WP_154531876.1">
    <property type="nucleotide sequence ID" value="NZ_JAQXTV010000214.1"/>
</dbReference>
<gene>
    <name evidence="1" type="ORF">FYJ33_11360</name>
</gene>
<dbReference type="AlphaFoldDB" id="A0A7X2MZJ2"/>
<evidence type="ECO:0000313" key="2">
    <source>
        <dbReference type="Proteomes" id="UP000460287"/>
    </source>
</evidence>
<keyword evidence="2" id="KW-1185">Reference proteome</keyword>
<accession>A0A7X2MZJ2</accession>
<name>A0A7X2MZJ2_9CLOT</name>
<evidence type="ECO:0000313" key="1">
    <source>
        <dbReference type="EMBL" id="MSR91974.1"/>
    </source>
</evidence>
<comment type="caution">
    <text evidence="1">The sequence shown here is derived from an EMBL/GenBank/DDBJ whole genome shotgun (WGS) entry which is preliminary data.</text>
</comment>